<comment type="subcellular location">
    <subcellularLocation>
        <location evidence="1">Membrane</location>
        <topology evidence="1">Multi-pass membrane protein</topology>
    </subcellularLocation>
</comment>
<keyword evidence="6 7" id="KW-0472">Membrane</keyword>
<dbReference type="Proteomes" id="UP001597327">
    <property type="component" value="Unassembled WGS sequence"/>
</dbReference>
<feature type="transmembrane region" description="Helical" evidence="7">
    <location>
        <begin position="6"/>
        <end position="34"/>
    </location>
</feature>
<dbReference type="PANTHER" id="PTHR31272">
    <property type="entry name" value="CYTOCHROME C-TYPE BIOGENESIS PROTEIN HI_1454-RELATED"/>
    <property type="match status" value="1"/>
</dbReference>
<proteinExistence type="inferred from homology"/>
<dbReference type="PANTHER" id="PTHR31272:SF4">
    <property type="entry name" value="CYTOCHROME C-TYPE BIOGENESIS PROTEIN HI_1454-RELATED"/>
    <property type="match status" value="1"/>
</dbReference>
<comment type="caution">
    <text evidence="9">The sequence shown here is derived from an EMBL/GenBank/DDBJ whole genome shotgun (WGS) entry which is preliminary data.</text>
</comment>
<name>A0ABW4JUM4_9HYPH</name>
<organism evidence="9 10">
    <name type="scientific">Roseibium aestuarii</name>
    <dbReference type="NCBI Taxonomy" id="2600299"/>
    <lineage>
        <taxon>Bacteria</taxon>
        <taxon>Pseudomonadati</taxon>
        <taxon>Pseudomonadota</taxon>
        <taxon>Alphaproteobacteria</taxon>
        <taxon>Hyphomicrobiales</taxon>
        <taxon>Stappiaceae</taxon>
        <taxon>Roseibium</taxon>
    </lineage>
</organism>
<dbReference type="InterPro" id="IPR003834">
    <property type="entry name" value="Cyt_c_assmbl_TM_dom"/>
</dbReference>
<protein>
    <submittedName>
        <fullName evidence="9">Cytochrome c biogenesis CcdA family protein</fullName>
    </submittedName>
</protein>
<gene>
    <name evidence="9" type="ORF">ACFSC7_02590</name>
</gene>
<reference evidence="10" key="1">
    <citation type="journal article" date="2019" name="Int. J. Syst. Evol. Microbiol.">
        <title>The Global Catalogue of Microorganisms (GCM) 10K type strain sequencing project: providing services to taxonomists for standard genome sequencing and annotation.</title>
        <authorList>
            <consortium name="The Broad Institute Genomics Platform"/>
            <consortium name="The Broad Institute Genome Sequencing Center for Infectious Disease"/>
            <person name="Wu L."/>
            <person name="Ma J."/>
        </authorList>
    </citation>
    <scope>NUCLEOTIDE SEQUENCE [LARGE SCALE GENOMIC DNA]</scope>
    <source>
        <strain evidence="10">JCM 3369</strain>
    </source>
</reference>
<evidence type="ECO:0000313" key="10">
    <source>
        <dbReference type="Proteomes" id="UP001597327"/>
    </source>
</evidence>
<dbReference type="Pfam" id="PF02683">
    <property type="entry name" value="DsbD_TM"/>
    <property type="match status" value="1"/>
</dbReference>
<keyword evidence="10" id="KW-1185">Reference proteome</keyword>
<evidence type="ECO:0000313" key="9">
    <source>
        <dbReference type="EMBL" id="MFD1694388.1"/>
    </source>
</evidence>
<sequence length="245" mass="26253">MLQDLTLWGAVFAGLLSFVSPCVLPLVPPYLGFLAGVSLDELRAGDARADVSRRVFFAALAFVAGFSTVFIALGASASVVGQFLAWYRDIFTWIAGGLIILMGLHFLGAFRIGLLYREARIQVERKPAGLLGAYFIGLAFAFGWTPCIGPILAAILTVASSKASVAQGVILLAAYALGLAIPFLLAAAFARPFLGLMQRFRRHMGVVEKVMGVFLILTGIALLFGVFTSFSALLQEWFPVLTEIG</sequence>
<keyword evidence="5 7" id="KW-1133">Transmembrane helix</keyword>
<feature type="transmembrane region" description="Helical" evidence="7">
    <location>
        <begin position="165"/>
        <end position="189"/>
    </location>
</feature>
<feature type="domain" description="Cytochrome C biogenesis protein transmembrane" evidence="8">
    <location>
        <begin position="9"/>
        <end position="223"/>
    </location>
</feature>
<evidence type="ECO:0000256" key="7">
    <source>
        <dbReference type="SAM" id="Phobius"/>
    </source>
</evidence>
<evidence type="ECO:0000259" key="8">
    <source>
        <dbReference type="Pfam" id="PF02683"/>
    </source>
</evidence>
<feature type="transmembrane region" description="Helical" evidence="7">
    <location>
        <begin position="55"/>
        <end position="84"/>
    </location>
</feature>
<feature type="transmembrane region" description="Helical" evidence="7">
    <location>
        <begin position="131"/>
        <end position="159"/>
    </location>
</feature>
<evidence type="ECO:0000256" key="4">
    <source>
        <dbReference type="ARBA" id="ARBA00022748"/>
    </source>
</evidence>
<accession>A0ABW4JUM4</accession>
<feature type="transmembrane region" description="Helical" evidence="7">
    <location>
        <begin position="210"/>
        <end position="234"/>
    </location>
</feature>
<evidence type="ECO:0000256" key="2">
    <source>
        <dbReference type="ARBA" id="ARBA00006143"/>
    </source>
</evidence>
<comment type="similarity">
    <text evidence="2">Belongs to the DsbD family.</text>
</comment>
<feature type="transmembrane region" description="Helical" evidence="7">
    <location>
        <begin position="90"/>
        <end position="110"/>
    </location>
</feature>
<evidence type="ECO:0000256" key="1">
    <source>
        <dbReference type="ARBA" id="ARBA00004141"/>
    </source>
</evidence>
<dbReference type="InterPro" id="IPR051790">
    <property type="entry name" value="Cytochrome_c-biogenesis_DsbD"/>
</dbReference>
<evidence type="ECO:0000256" key="6">
    <source>
        <dbReference type="ARBA" id="ARBA00023136"/>
    </source>
</evidence>
<evidence type="ECO:0000256" key="5">
    <source>
        <dbReference type="ARBA" id="ARBA00022989"/>
    </source>
</evidence>
<evidence type="ECO:0000256" key="3">
    <source>
        <dbReference type="ARBA" id="ARBA00022692"/>
    </source>
</evidence>
<keyword evidence="4" id="KW-0201">Cytochrome c-type biogenesis</keyword>
<dbReference type="EMBL" id="JBHUFA010000001">
    <property type="protein sequence ID" value="MFD1694388.1"/>
    <property type="molecule type" value="Genomic_DNA"/>
</dbReference>
<keyword evidence="3 7" id="KW-0812">Transmembrane</keyword>
<dbReference type="RefSeq" id="WP_149891752.1">
    <property type="nucleotide sequence ID" value="NZ_JBHUFA010000001.1"/>
</dbReference>